<proteinExistence type="predicted"/>
<name>A0A2M9G5N2_9PROT</name>
<evidence type="ECO:0000259" key="8">
    <source>
        <dbReference type="PROSITE" id="PS50109"/>
    </source>
</evidence>
<reference evidence="9 10" key="1">
    <citation type="submission" date="2017-11" db="EMBL/GenBank/DDBJ databases">
        <title>Draft genome sequence of Rhizobiales bacterium SY3-13.</title>
        <authorList>
            <person name="Sun C."/>
        </authorList>
    </citation>
    <scope>NUCLEOTIDE SEQUENCE [LARGE SCALE GENOMIC DNA]</scope>
    <source>
        <strain evidence="9 10">SY3-13</strain>
    </source>
</reference>
<dbReference type="FunFam" id="3.30.565.10:FF:000006">
    <property type="entry name" value="Sensor histidine kinase WalK"/>
    <property type="match status" value="1"/>
</dbReference>
<dbReference type="PANTHER" id="PTHR43047:SF72">
    <property type="entry name" value="OSMOSENSING HISTIDINE PROTEIN KINASE SLN1"/>
    <property type="match status" value="1"/>
</dbReference>
<dbReference type="CDD" id="cd00082">
    <property type="entry name" value="HisKA"/>
    <property type="match status" value="1"/>
</dbReference>
<dbReference type="EC" id="2.7.13.3" evidence="2"/>
<dbReference type="PANTHER" id="PTHR43047">
    <property type="entry name" value="TWO-COMPONENT HISTIDINE PROTEIN KINASE"/>
    <property type="match status" value="1"/>
</dbReference>
<comment type="catalytic activity">
    <reaction evidence="1">
        <text>ATP + protein L-histidine = ADP + protein N-phospho-L-histidine.</text>
        <dbReference type="EC" id="2.7.13.3"/>
    </reaction>
</comment>
<sequence>MTGPAARAPIVVRFLALAAVLLAAGPGVVALLAWNAGGGGTARMAALAAAAVLWGVGAAAIAWLLTVRPALARLRKGEADEAEFPELAARLRTAERERELLASLSDAYNRLIIDAQNNDQGRQQERDRLFHDIEAQKADLVAARDAAENEALGRSRFFAGMTHELRTPLTAIMGFSEAIEKQIFGPDRLDKYSEYARDIRVGGEHLLETINHLLDLAKAEAGKFELQESEIDVAGVIEECISLLRQMAENKKIKLGHVRDITLPPYLADGQIVKQVIINLLSNAIKFTPPGGSVTIQAGVDAADVLFVAVRDTGVGIARDDLKRVFEPFHQGAGNNDRRGTGLGLSLSRVFVELHGGQLRVDSVEGRGTTAVIHLPAWRWRRPGAAAGASDPEADGAGADTQITRSVAAQSK</sequence>
<comment type="caution">
    <text evidence="9">The sequence shown here is derived from an EMBL/GenBank/DDBJ whole genome shotgun (WGS) entry which is preliminary data.</text>
</comment>
<dbReference type="Pfam" id="PF02518">
    <property type="entry name" value="HATPase_c"/>
    <property type="match status" value="1"/>
</dbReference>
<dbReference type="Gene3D" id="1.10.287.130">
    <property type="match status" value="1"/>
</dbReference>
<evidence type="ECO:0000313" key="9">
    <source>
        <dbReference type="EMBL" id="PJK31012.1"/>
    </source>
</evidence>
<evidence type="ECO:0000256" key="1">
    <source>
        <dbReference type="ARBA" id="ARBA00000085"/>
    </source>
</evidence>
<dbReference type="InterPro" id="IPR003661">
    <property type="entry name" value="HisK_dim/P_dom"/>
</dbReference>
<dbReference type="OrthoDB" id="9801651at2"/>
<evidence type="ECO:0000256" key="4">
    <source>
        <dbReference type="ARBA" id="ARBA00022679"/>
    </source>
</evidence>
<dbReference type="CDD" id="cd16922">
    <property type="entry name" value="HATPase_EvgS-ArcB-TorS-like"/>
    <property type="match status" value="1"/>
</dbReference>
<dbReference type="Proteomes" id="UP000229498">
    <property type="component" value="Unassembled WGS sequence"/>
</dbReference>
<feature type="region of interest" description="Disordered" evidence="6">
    <location>
        <begin position="384"/>
        <end position="412"/>
    </location>
</feature>
<dbReference type="RefSeq" id="WP_109792519.1">
    <property type="nucleotide sequence ID" value="NZ_PHIG01000011.1"/>
</dbReference>
<keyword evidence="4" id="KW-0808">Transferase</keyword>
<dbReference type="AlphaFoldDB" id="A0A2M9G5N2"/>
<keyword evidence="5" id="KW-0418">Kinase</keyword>
<feature type="transmembrane region" description="Helical" evidence="7">
    <location>
        <begin position="46"/>
        <end position="66"/>
    </location>
</feature>
<dbReference type="InterPro" id="IPR036890">
    <property type="entry name" value="HATPase_C_sf"/>
</dbReference>
<organism evidence="9 10">
    <name type="scientific">Minwuia thermotolerans</name>
    <dbReference type="NCBI Taxonomy" id="2056226"/>
    <lineage>
        <taxon>Bacteria</taxon>
        <taxon>Pseudomonadati</taxon>
        <taxon>Pseudomonadota</taxon>
        <taxon>Alphaproteobacteria</taxon>
        <taxon>Minwuiales</taxon>
        <taxon>Minwuiaceae</taxon>
        <taxon>Minwuia</taxon>
    </lineage>
</organism>
<keyword evidence="3" id="KW-0597">Phosphoprotein</keyword>
<keyword evidence="7" id="KW-1133">Transmembrane helix</keyword>
<feature type="compositionally biased region" description="Polar residues" evidence="6">
    <location>
        <begin position="401"/>
        <end position="412"/>
    </location>
</feature>
<feature type="transmembrane region" description="Helical" evidence="7">
    <location>
        <begin position="12"/>
        <end position="34"/>
    </location>
</feature>
<protein>
    <recommendedName>
        <fullName evidence="2">histidine kinase</fullName>
        <ecNumber evidence="2">2.7.13.3</ecNumber>
    </recommendedName>
</protein>
<dbReference type="SUPFAM" id="SSF47384">
    <property type="entry name" value="Homodimeric domain of signal transducing histidine kinase"/>
    <property type="match status" value="1"/>
</dbReference>
<evidence type="ECO:0000256" key="3">
    <source>
        <dbReference type="ARBA" id="ARBA00022553"/>
    </source>
</evidence>
<dbReference type="EMBL" id="PHIG01000011">
    <property type="protein sequence ID" value="PJK31012.1"/>
    <property type="molecule type" value="Genomic_DNA"/>
</dbReference>
<dbReference type="GO" id="GO:0009927">
    <property type="term" value="F:histidine phosphotransfer kinase activity"/>
    <property type="evidence" value="ECO:0007669"/>
    <property type="project" value="TreeGrafter"/>
</dbReference>
<dbReference type="Gene3D" id="3.30.565.10">
    <property type="entry name" value="Histidine kinase-like ATPase, C-terminal domain"/>
    <property type="match status" value="1"/>
</dbReference>
<dbReference type="SUPFAM" id="SSF55874">
    <property type="entry name" value="ATPase domain of HSP90 chaperone/DNA topoisomerase II/histidine kinase"/>
    <property type="match status" value="1"/>
</dbReference>
<feature type="domain" description="Histidine kinase" evidence="8">
    <location>
        <begin position="160"/>
        <end position="379"/>
    </location>
</feature>
<dbReference type="PRINTS" id="PR00344">
    <property type="entry name" value="BCTRLSENSOR"/>
</dbReference>
<evidence type="ECO:0000256" key="5">
    <source>
        <dbReference type="ARBA" id="ARBA00022777"/>
    </source>
</evidence>
<gene>
    <name evidence="9" type="ORF">CVT23_03870</name>
</gene>
<keyword evidence="10" id="KW-1185">Reference proteome</keyword>
<dbReference type="GO" id="GO:0005886">
    <property type="term" value="C:plasma membrane"/>
    <property type="evidence" value="ECO:0007669"/>
    <property type="project" value="TreeGrafter"/>
</dbReference>
<accession>A0A2M9G5N2</accession>
<dbReference type="GO" id="GO:0000155">
    <property type="term" value="F:phosphorelay sensor kinase activity"/>
    <property type="evidence" value="ECO:0007669"/>
    <property type="project" value="InterPro"/>
</dbReference>
<evidence type="ECO:0000256" key="6">
    <source>
        <dbReference type="SAM" id="MobiDB-lite"/>
    </source>
</evidence>
<evidence type="ECO:0000256" key="7">
    <source>
        <dbReference type="SAM" id="Phobius"/>
    </source>
</evidence>
<dbReference type="InterPro" id="IPR004358">
    <property type="entry name" value="Sig_transdc_His_kin-like_C"/>
</dbReference>
<dbReference type="Pfam" id="PF00512">
    <property type="entry name" value="HisKA"/>
    <property type="match status" value="1"/>
</dbReference>
<dbReference type="SMART" id="SM00388">
    <property type="entry name" value="HisKA"/>
    <property type="match status" value="1"/>
</dbReference>
<dbReference type="PROSITE" id="PS50109">
    <property type="entry name" value="HIS_KIN"/>
    <property type="match status" value="1"/>
</dbReference>
<dbReference type="InterPro" id="IPR003594">
    <property type="entry name" value="HATPase_dom"/>
</dbReference>
<dbReference type="SMART" id="SM00387">
    <property type="entry name" value="HATPase_c"/>
    <property type="match status" value="1"/>
</dbReference>
<keyword evidence="7" id="KW-0472">Membrane</keyword>
<evidence type="ECO:0000256" key="2">
    <source>
        <dbReference type="ARBA" id="ARBA00012438"/>
    </source>
</evidence>
<dbReference type="InterPro" id="IPR036097">
    <property type="entry name" value="HisK_dim/P_sf"/>
</dbReference>
<dbReference type="InterPro" id="IPR005467">
    <property type="entry name" value="His_kinase_dom"/>
</dbReference>
<keyword evidence="7" id="KW-0812">Transmembrane</keyword>
<evidence type="ECO:0000313" key="10">
    <source>
        <dbReference type="Proteomes" id="UP000229498"/>
    </source>
</evidence>